<sequence>MRNSSAETHAALGELNTELKGVSNAQRSIMVKIESLAEEVLNTSKQSCENSALIASLTGAETELRSKLQLITRKINRIEQLRVDCDAMVSNVEQLEGEDTRSIVNRLGKLLDVDVRGIKSCRRLNSVNCNRIAPIIVQFDEHRDKQNFFNAARKHRVLNSQLGGTGHRRIYVNHRMTNTYQEIDRFTRKNCSKKGYK</sequence>
<dbReference type="Proteomes" id="UP001562425">
    <property type="component" value="Unassembled WGS sequence"/>
</dbReference>
<feature type="non-terminal residue" evidence="1">
    <location>
        <position position="197"/>
    </location>
</feature>
<proteinExistence type="predicted"/>
<evidence type="ECO:0000313" key="1">
    <source>
        <dbReference type="EMBL" id="KAL1381484.1"/>
    </source>
</evidence>
<keyword evidence="3" id="KW-1185">Reference proteome</keyword>
<accession>A0ABD1CYF8</accession>
<protein>
    <submittedName>
        <fullName evidence="1">Uncharacterized protein</fullName>
    </submittedName>
</protein>
<evidence type="ECO:0000313" key="3">
    <source>
        <dbReference type="Proteomes" id="UP001562425"/>
    </source>
</evidence>
<comment type="caution">
    <text evidence="1">The sequence shown here is derived from an EMBL/GenBank/DDBJ whole genome shotgun (WGS) entry which is preliminary data.</text>
</comment>
<dbReference type="AlphaFoldDB" id="A0ABD1CYF8"/>
<organism evidence="1 3">
    <name type="scientific">Culex pipiens pipiens</name>
    <name type="common">Northern house mosquito</name>
    <dbReference type="NCBI Taxonomy" id="38569"/>
    <lineage>
        <taxon>Eukaryota</taxon>
        <taxon>Metazoa</taxon>
        <taxon>Ecdysozoa</taxon>
        <taxon>Arthropoda</taxon>
        <taxon>Hexapoda</taxon>
        <taxon>Insecta</taxon>
        <taxon>Pterygota</taxon>
        <taxon>Neoptera</taxon>
        <taxon>Endopterygota</taxon>
        <taxon>Diptera</taxon>
        <taxon>Nematocera</taxon>
        <taxon>Culicoidea</taxon>
        <taxon>Culicidae</taxon>
        <taxon>Culicinae</taxon>
        <taxon>Culicini</taxon>
        <taxon>Culex</taxon>
        <taxon>Culex</taxon>
    </lineage>
</organism>
<dbReference type="EMBL" id="JBEHCU010008597">
    <property type="protein sequence ID" value="KAL1381484.1"/>
    <property type="molecule type" value="Genomic_DNA"/>
</dbReference>
<evidence type="ECO:0000313" key="2">
    <source>
        <dbReference type="EMBL" id="KAL1403900.1"/>
    </source>
</evidence>
<name>A0ABD1CYF8_CULPP</name>
<dbReference type="EMBL" id="JBEHCU010001022">
    <property type="protein sequence ID" value="KAL1403900.1"/>
    <property type="molecule type" value="Genomic_DNA"/>
</dbReference>
<reference evidence="1 3" key="1">
    <citation type="submission" date="2024-05" db="EMBL/GenBank/DDBJ databases">
        <title>Culex pipiens pipiens assembly and annotation.</title>
        <authorList>
            <person name="Alout H."/>
            <person name="Durand T."/>
        </authorList>
    </citation>
    <scope>NUCLEOTIDE SEQUENCE [LARGE SCALE GENOMIC DNA]</scope>
    <source>
        <strain evidence="1">HA-2024</strain>
        <tissue evidence="1">Whole body</tissue>
    </source>
</reference>
<gene>
    <name evidence="1" type="ORF">pipiens_013416</name>
    <name evidence="2" type="ORF">pipiens_019154</name>
</gene>